<keyword evidence="1" id="KW-1133">Transmembrane helix</keyword>
<feature type="transmembrane region" description="Helical" evidence="1">
    <location>
        <begin position="166"/>
        <end position="184"/>
    </location>
</feature>
<evidence type="ECO:0008006" key="4">
    <source>
        <dbReference type="Google" id="ProtNLM"/>
    </source>
</evidence>
<evidence type="ECO:0000313" key="3">
    <source>
        <dbReference type="Proteomes" id="UP000005289"/>
    </source>
</evidence>
<sequence>MGSHDEKGVGVNDVALVQAFSKYFDLVVPAEGSEEMNEIFRMRYEVYCREFRYEREEDCPGGMETDGYDARSWHCMVRHRPSRYAAGCVRLIHCEPEDPSSLLPLESKFGESLFHPELRPELLDRGTICEISRLAVHSTFRRRVGELSTPLGNLASFNFAPDQIRTFPLVTICLFMAVLIVGGARGKEHGFAMMEPRLARLLKLSGFQFTQVGESVDYHGARAAYYMDLTHALRVVRASRVLGKLYSTAQHRLEETTGWRETA</sequence>
<evidence type="ECO:0000256" key="1">
    <source>
        <dbReference type="SAM" id="Phobius"/>
    </source>
</evidence>
<reference evidence="2 3" key="1">
    <citation type="submission" date="2013-12" db="EMBL/GenBank/DDBJ databases">
        <authorList>
            <consortium name="DOE Joint Genome Institute"/>
            <person name="Muyzer G."/>
            <person name="Huntemann M."/>
            <person name="Han J."/>
            <person name="Chen A."/>
            <person name="Kyrpides N."/>
            <person name="Mavromatis K."/>
            <person name="Markowitz V."/>
            <person name="Palaniappan K."/>
            <person name="Ivanova N."/>
            <person name="Schaumberg A."/>
            <person name="Pati A."/>
            <person name="Liolios K."/>
            <person name="Nordberg H.P."/>
            <person name="Cantor M.N."/>
            <person name="Hua S.X."/>
            <person name="Woyke T."/>
        </authorList>
    </citation>
    <scope>NUCLEOTIDE SEQUENCE [LARGE SCALE GENOMIC DNA]</scope>
    <source>
        <strain evidence="2 3">ARh 1</strain>
    </source>
</reference>
<dbReference type="EMBL" id="CP007029">
    <property type="protein sequence ID" value="AHE97204.1"/>
    <property type="molecule type" value="Genomic_DNA"/>
</dbReference>
<dbReference type="HOGENOM" id="CLU_072758_1_0_6"/>
<dbReference type="InterPro" id="IPR016181">
    <property type="entry name" value="Acyl_CoA_acyltransferase"/>
</dbReference>
<dbReference type="Proteomes" id="UP000005289">
    <property type="component" value="Chromosome"/>
</dbReference>
<accession>W0DF11</accession>
<organism evidence="2 3">
    <name type="scientific">Thioalkalivibrio paradoxus ARh 1</name>
    <dbReference type="NCBI Taxonomy" id="713585"/>
    <lineage>
        <taxon>Bacteria</taxon>
        <taxon>Pseudomonadati</taxon>
        <taxon>Pseudomonadota</taxon>
        <taxon>Gammaproteobacteria</taxon>
        <taxon>Chromatiales</taxon>
        <taxon>Ectothiorhodospiraceae</taxon>
        <taxon>Thioalkalivibrio</taxon>
    </lineage>
</organism>
<dbReference type="AlphaFoldDB" id="W0DF11"/>
<keyword evidence="3" id="KW-1185">Reference proteome</keyword>
<name>W0DF11_9GAMM</name>
<dbReference type="NCBIfam" id="TIGR03694">
    <property type="entry name" value="exosort_acyl"/>
    <property type="match status" value="1"/>
</dbReference>
<evidence type="ECO:0000313" key="2">
    <source>
        <dbReference type="EMBL" id="AHE97204.1"/>
    </source>
</evidence>
<keyword evidence="1" id="KW-0812">Transmembrane</keyword>
<dbReference type="SUPFAM" id="SSF55729">
    <property type="entry name" value="Acyl-CoA N-acyltransferases (Nat)"/>
    <property type="match status" value="1"/>
</dbReference>
<dbReference type="Gene3D" id="3.40.630.30">
    <property type="match status" value="1"/>
</dbReference>
<dbReference type="STRING" id="713585.THITH_01750"/>
<proteinExistence type="predicted"/>
<protein>
    <recommendedName>
        <fullName evidence="4">PEP-CTERM/exosortase system-associated acyltransferase</fullName>
    </recommendedName>
</protein>
<gene>
    <name evidence="2" type="ORF">THITH_01750</name>
</gene>
<dbReference type="InterPro" id="IPR022484">
    <property type="entry name" value="PEP-CTERM/exosrtase_acylTfrase"/>
</dbReference>
<keyword evidence="1" id="KW-0472">Membrane</keyword>
<dbReference type="Pfam" id="PF13444">
    <property type="entry name" value="Acetyltransf_5"/>
    <property type="match status" value="1"/>
</dbReference>
<dbReference type="KEGG" id="tti:THITH_01750"/>